<sequence>MLKHEGFQQWIFEEQRDIQALRFRFKGKEDPFEYVYRLSPRMFLYPPEDLLTVPHILTEFRPDLIEEILSSLAPDNFRCIIVSQKVADRCNETEEFYKARYGCDPIPLEKIEV</sequence>
<dbReference type="InterPro" id="IPR032632">
    <property type="entry name" value="Peptidase_M16_M"/>
</dbReference>
<dbReference type="InterPro" id="IPR011249">
    <property type="entry name" value="Metalloenz_LuxS/M16"/>
</dbReference>
<dbReference type="Proteomes" id="UP000282613">
    <property type="component" value="Unassembled WGS sequence"/>
</dbReference>
<evidence type="ECO:0000256" key="1">
    <source>
        <dbReference type="ARBA" id="ARBA00022723"/>
    </source>
</evidence>
<evidence type="ECO:0000313" key="4">
    <source>
        <dbReference type="Proteomes" id="UP000282613"/>
    </source>
</evidence>
<dbReference type="Gene3D" id="3.30.830.10">
    <property type="entry name" value="Metalloenzyme, LuxS/M16 peptidase-like"/>
    <property type="match status" value="1"/>
</dbReference>
<dbReference type="GO" id="GO:0046872">
    <property type="term" value="F:metal ion binding"/>
    <property type="evidence" value="ECO:0007669"/>
    <property type="project" value="UniProtKB-KW"/>
</dbReference>
<protein>
    <submittedName>
        <fullName evidence="5">Peptidase_M16_M domain-containing protein</fullName>
    </submittedName>
</protein>
<keyword evidence="4" id="KW-1185">Reference proteome</keyword>
<dbReference type="PANTHER" id="PTHR43690:SF18">
    <property type="entry name" value="INSULIN-DEGRADING ENZYME-RELATED"/>
    <property type="match status" value="1"/>
</dbReference>
<evidence type="ECO:0000313" key="5">
    <source>
        <dbReference type="WBParaSite" id="TASK_0000270101-mRNA-1"/>
    </source>
</evidence>
<evidence type="ECO:0000259" key="2">
    <source>
        <dbReference type="Pfam" id="PF16187"/>
    </source>
</evidence>
<dbReference type="AlphaFoldDB" id="A0A0R3VZ57"/>
<proteinExistence type="predicted"/>
<dbReference type="EMBL" id="UYRS01002617">
    <property type="protein sequence ID" value="VDK25918.1"/>
    <property type="molecule type" value="Genomic_DNA"/>
</dbReference>
<dbReference type="Pfam" id="PF16187">
    <property type="entry name" value="Peptidase_M16_M"/>
    <property type="match status" value="1"/>
</dbReference>
<dbReference type="PANTHER" id="PTHR43690">
    <property type="entry name" value="NARDILYSIN"/>
    <property type="match status" value="1"/>
</dbReference>
<gene>
    <name evidence="3" type="ORF">TASK_LOCUS2702</name>
</gene>
<dbReference type="InterPro" id="IPR050626">
    <property type="entry name" value="Peptidase_M16"/>
</dbReference>
<dbReference type="WBParaSite" id="TASK_0000270101-mRNA-1">
    <property type="protein sequence ID" value="TASK_0000270101-mRNA-1"/>
    <property type="gene ID" value="TASK_0000270101"/>
</dbReference>
<keyword evidence="1" id="KW-0479">Metal-binding</keyword>
<dbReference type="STRING" id="60517.A0A0R3VZ57"/>
<organism evidence="5">
    <name type="scientific">Taenia asiatica</name>
    <name type="common">Asian tapeworm</name>
    <dbReference type="NCBI Taxonomy" id="60517"/>
    <lineage>
        <taxon>Eukaryota</taxon>
        <taxon>Metazoa</taxon>
        <taxon>Spiralia</taxon>
        <taxon>Lophotrochozoa</taxon>
        <taxon>Platyhelminthes</taxon>
        <taxon>Cestoda</taxon>
        <taxon>Eucestoda</taxon>
        <taxon>Cyclophyllidea</taxon>
        <taxon>Taeniidae</taxon>
        <taxon>Taenia</taxon>
    </lineage>
</organism>
<dbReference type="OrthoDB" id="952271at2759"/>
<reference evidence="3 4" key="2">
    <citation type="submission" date="2018-11" db="EMBL/GenBank/DDBJ databases">
        <authorList>
            <consortium name="Pathogen Informatics"/>
        </authorList>
    </citation>
    <scope>NUCLEOTIDE SEQUENCE [LARGE SCALE GENOMIC DNA]</scope>
</reference>
<feature type="domain" description="Peptidase M16 middle/third" evidence="2">
    <location>
        <begin position="23"/>
        <end position="112"/>
    </location>
</feature>
<accession>A0A0R3VZ57</accession>
<reference evidence="5" key="1">
    <citation type="submission" date="2017-02" db="UniProtKB">
        <authorList>
            <consortium name="WormBaseParasite"/>
        </authorList>
    </citation>
    <scope>IDENTIFICATION</scope>
</reference>
<dbReference type="SUPFAM" id="SSF63411">
    <property type="entry name" value="LuxS/MPP-like metallohydrolase"/>
    <property type="match status" value="1"/>
</dbReference>
<evidence type="ECO:0000313" key="3">
    <source>
        <dbReference type="EMBL" id="VDK25918.1"/>
    </source>
</evidence>
<name>A0A0R3VZ57_TAEAS</name>